<proteinExistence type="predicted"/>
<reference evidence="2 3" key="1">
    <citation type="submission" date="2022-12" db="EMBL/GenBank/DDBJ databases">
        <title>Hymenobacter canadensis sp. nov. isolated from lake water of the Cambridge Bay, Canada.</title>
        <authorList>
            <person name="Kim W.H."/>
            <person name="Lee Y.M."/>
        </authorList>
    </citation>
    <scope>NUCLEOTIDE SEQUENCE [LARGE SCALE GENOMIC DNA]</scope>
    <source>
        <strain evidence="2 3">PAMC 29467</strain>
    </source>
</reference>
<sequence>MTEQTVAMYCFIDDFLRLYQPCWYDKRRHLSDADVLTTALLAARFFGGNLAAARRYMQQHWGMKALEKSGFTRQLHRLYDVLESLFLALGQHLKALNTDARYVIDSFPVAVCDNIRIARCRLLQDPAYRGYSASKRRYFYGFKVQLVRIHDGLPVELYIHSGSEADITGLKALAPQLPEGSVLYADAAYTDYDWENAWREAEQADRRANSKRPHELWQNFLIQHFRKGVETTISQITERFPKSIHAVTAQGFALKLLLFVFTLRRLIRNLG</sequence>
<feature type="domain" description="Transposase IS4-like" evidence="1">
    <location>
        <begin position="102"/>
        <end position="238"/>
    </location>
</feature>
<evidence type="ECO:0000313" key="2">
    <source>
        <dbReference type="EMBL" id="WBA41962.1"/>
    </source>
</evidence>
<evidence type="ECO:0000259" key="1">
    <source>
        <dbReference type="Pfam" id="PF01609"/>
    </source>
</evidence>
<gene>
    <name evidence="2" type="ORF">O3303_00020</name>
</gene>
<name>A0ABY7LR93_9BACT</name>
<organism evidence="2 3">
    <name type="scientific">Hymenobacter canadensis</name>
    <dbReference type="NCBI Taxonomy" id="2999067"/>
    <lineage>
        <taxon>Bacteria</taxon>
        <taxon>Pseudomonadati</taxon>
        <taxon>Bacteroidota</taxon>
        <taxon>Cytophagia</taxon>
        <taxon>Cytophagales</taxon>
        <taxon>Hymenobacteraceae</taxon>
        <taxon>Hymenobacter</taxon>
    </lineage>
</organism>
<evidence type="ECO:0000313" key="3">
    <source>
        <dbReference type="Proteomes" id="UP001211005"/>
    </source>
</evidence>
<dbReference type="Proteomes" id="UP001211005">
    <property type="component" value="Chromosome"/>
</dbReference>
<keyword evidence="3" id="KW-1185">Reference proteome</keyword>
<protein>
    <submittedName>
        <fullName evidence="2">IS982 family transposase</fullName>
    </submittedName>
</protein>
<dbReference type="RefSeq" id="WP_269560020.1">
    <property type="nucleotide sequence ID" value="NZ_CP114767.1"/>
</dbReference>
<accession>A0ABY7LR93</accession>
<dbReference type="NCBIfam" id="NF033520">
    <property type="entry name" value="transpos_IS982"/>
    <property type="match status" value="1"/>
</dbReference>
<dbReference type="EMBL" id="CP114767">
    <property type="protein sequence ID" value="WBA41962.1"/>
    <property type="molecule type" value="Genomic_DNA"/>
</dbReference>
<dbReference type="InterPro" id="IPR002559">
    <property type="entry name" value="Transposase_11"/>
</dbReference>
<dbReference type="Pfam" id="PF01609">
    <property type="entry name" value="DDE_Tnp_1"/>
    <property type="match status" value="1"/>
</dbReference>